<feature type="transmembrane region" description="Helical" evidence="1">
    <location>
        <begin position="328"/>
        <end position="351"/>
    </location>
</feature>
<reference evidence="3" key="1">
    <citation type="submission" date="2018-06" db="EMBL/GenBank/DDBJ databases">
        <authorList>
            <person name="Zhirakovskaya E."/>
        </authorList>
    </citation>
    <scope>NUCLEOTIDE SEQUENCE</scope>
</reference>
<protein>
    <recommendedName>
        <fullName evidence="2">Transglutaminase-like domain-containing protein</fullName>
    </recommendedName>
</protein>
<feature type="transmembrane region" description="Helical" evidence="1">
    <location>
        <begin position="459"/>
        <end position="477"/>
    </location>
</feature>
<feature type="transmembrane region" description="Helical" evidence="1">
    <location>
        <begin position="483"/>
        <end position="504"/>
    </location>
</feature>
<evidence type="ECO:0000256" key="1">
    <source>
        <dbReference type="SAM" id="Phobius"/>
    </source>
</evidence>
<keyword evidence="1" id="KW-0812">Transmembrane</keyword>
<feature type="transmembrane region" description="Helical" evidence="1">
    <location>
        <begin position="371"/>
        <end position="392"/>
    </location>
</feature>
<dbReference type="PANTHER" id="PTHR33490">
    <property type="entry name" value="BLR5614 PROTEIN-RELATED"/>
    <property type="match status" value="1"/>
</dbReference>
<dbReference type="AlphaFoldDB" id="A0A3B1BAR8"/>
<gene>
    <name evidence="3" type="ORF">MNBD_IGNAVI01-1526</name>
</gene>
<dbReference type="InterPro" id="IPR025838">
    <property type="entry name" value="Transglut_i_TM"/>
</dbReference>
<dbReference type="InterPro" id="IPR002931">
    <property type="entry name" value="Transglutaminase-like"/>
</dbReference>
<dbReference type="EMBL" id="UOGD01000019">
    <property type="protein sequence ID" value="VAX15386.1"/>
    <property type="molecule type" value="Genomic_DNA"/>
</dbReference>
<dbReference type="InterPro" id="IPR025840">
    <property type="entry name" value="7TM_transglut"/>
</dbReference>
<sequence length="526" mass="59546">MKTSKYIIMILLVLFSGSVLSKIFIFNYTPATILPETGFRLKIEMEVDGHGSEINTKVLLPLNNERQTIFNEHNQSGGFNFSINRKGINRYAEWQNNSVKGHKEFSYSCDIKSKAVKFELPETIKNNYQSNDQLKPYLTGTKLIQVDDTTIINALAELKIDKNTNVIEVLKKVYTYTTYDITNTDFSGKTDAVTTLKLGQASCNGKTRLFVAMLRTLGIPTRLSGGLILKPGKKRVSHQWVEVLLGRNWVPFDPTNKHFAELPQNYLTFYYGDQAFFQRTPNVNFKYVFEIDRESFPRESDYSDIASHPLNIMNAWSSFQKAGLSIELLRVILMIPIGAIITIIFRNVIGLRTFGTFLPALIASSFRGSGLMWGMVTFISIILIGALIRSLLERLKLTHTPKLTALLVFVVFALLFIAGFGVSINNLSLAHATLFPLALMAITIERFSLIVQEGELKDAIIIFINTMVTVFFVYIVMDSLFLQTFVMAFPETMLLVIAAGIYFGNWEGLRVTEMVRFRSLVFKHEA</sequence>
<dbReference type="SMART" id="SM00460">
    <property type="entry name" value="TGc"/>
    <property type="match status" value="1"/>
</dbReference>
<dbReference type="Pfam" id="PF14402">
    <property type="entry name" value="7TM_transglut"/>
    <property type="match status" value="1"/>
</dbReference>
<dbReference type="SUPFAM" id="SSF54001">
    <property type="entry name" value="Cysteine proteinases"/>
    <property type="match status" value="1"/>
</dbReference>
<dbReference type="Pfam" id="PF14400">
    <property type="entry name" value="Transglut_i_TM"/>
    <property type="match status" value="1"/>
</dbReference>
<evidence type="ECO:0000313" key="3">
    <source>
        <dbReference type="EMBL" id="VAX15386.1"/>
    </source>
</evidence>
<dbReference type="Gene3D" id="3.10.620.30">
    <property type="match status" value="1"/>
</dbReference>
<feature type="domain" description="Transglutaminase-like" evidence="2">
    <location>
        <begin position="195"/>
        <end position="256"/>
    </location>
</feature>
<evidence type="ECO:0000259" key="2">
    <source>
        <dbReference type="SMART" id="SM00460"/>
    </source>
</evidence>
<dbReference type="Pfam" id="PF01841">
    <property type="entry name" value="Transglut_core"/>
    <property type="match status" value="1"/>
</dbReference>
<keyword evidence="1" id="KW-0472">Membrane</keyword>
<feature type="transmembrane region" description="Helical" evidence="1">
    <location>
        <begin position="404"/>
        <end position="422"/>
    </location>
</feature>
<dbReference type="InterPro" id="IPR038765">
    <property type="entry name" value="Papain-like_cys_pep_sf"/>
</dbReference>
<accession>A0A3B1BAR8</accession>
<name>A0A3B1BAR8_9ZZZZ</name>
<proteinExistence type="predicted"/>
<feature type="transmembrane region" description="Helical" evidence="1">
    <location>
        <begin position="428"/>
        <end position="447"/>
    </location>
</feature>
<organism evidence="3">
    <name type="scientific">hydrothermal vent metagenome</name>
    <dbReference type="NCBI Taxonomy" id="652676"/>
    <lineage>
        <taxon>unclassified sequences</taxon>
        <taxon>metagenomes</taxon>
        <taxon>ecological metagenomes</taxon>
    </lineage>
</organism>
<dbReference type="PANTHER" id="PTHR33490:SF6">
    <property type="entry name" value="SLL1049 PROTEIN"/>
    <property type="match status" value="1"/>
</dbReference>
<keyword evidence="1" id="KW-1133">Transmembrane helix</keyword>